<accession>A0A316YLW3</accession>
<evidence type="ECO:0000313" key="8">
    <source>
        <dbReference type="Proteomes" id="UP000245768"/>
    </source>
</evidence>
<dbReference type="Gene3D" id="1.10.510.10">
    <property type="entry name" value="Transferase(Phosphotransferase) domain 1"/>
    <property type="match status" value="1"/>
</dbReference>
<dbReference type="PROSITE" id="PS00108">
    <property type="entry name" value="PROTEIN_KINASE_ST"/>
    <property type="match status" value="1"/>
</dbReference>
<dbReference type="GO" id="GO:0005524">
    <property type="term" value="F:ATP binding"/>
    <property type="evidence" value="ECO:0007669"/>
    <property type="project" value="UniProtKB-KW"/>
</dbReference>
<dbReference type="PANTHER" id="PTHR44329:SF288">
    <property type="entry name" value="MITOGEN-ACTIVATED PROTEIN KINASE KINASE KINASE 20"/>
    <property type="match status" value="1"/>
</dbReference>
<dbReference type="InterPro" id="IPR001245">
    <property type="entry name" value="Ser-Thr/Tyr_kinase_cat_dom"/>
</dbReference>
<dbReference type="GO" id="GO:0004674">
    <property type="term" value="F:protein serine/threonine kinase activity"/>
    <property type="evidence" value="ECO:0007669"/>
    <property type="project" value="TreeGrafter"/>
</dbReference>
<dbReference type="AlphaFoldDB" id="A0A316YLW3"/>
<evidence type="ECO:0000256" key="5">
    <source>
        <dbReference type="SAM" id="MobiDB-lite"/>
    </source>
</evidence>
<reference evidence="7 8" key="1">
    <citation type="journal article" date="2018" name="Mol. Biol. Evol.">
        <title>Broad Genomic Sampling Reveals a Smut Pathogenic Ancestry of the Fungal Clade Ustilaginomycotina.</title>
        <authorList>
            <person name="Kijpornyongpan T."/>
            <person name="Mondo S.J."/>
            <person name="Barry K."/>
            <person name="Sandor L."/>
            <person name="Lee J."/>
            <person name="Lipzen A."/>
            <person name="Pangilinan J."/>
            <person name="LaButti K."/>
            <person name="Hainaut M."/>
            <person name="Henrissat B."/>
            <person name="Grigoriev I.V."/>
            <person name="Spatafora J.W."/>
            <person name="Aime M.C."/>
        </authorList>
    </citation>
    <scope>NUCLEOTIDE SEQUENCE [LARGE SCALE GENOMIC DNA]</scope>
    <source>
        <strain evidence="7 8">MCA 4198</strain>
    </source>
</reference>
<evidence type="ECO:0000256" key="3">
    <source>
        <dbReference type="ARBA" id="ARBA00022777"/>
    </source>
</evidence>
<keyword evidence="3 7" id="KW-0418">Kinase</keyword>
<evidence type="ECO:0000259" key="6">
    <source>
        <dbReference type="PROSITE" id="PS50011"/>
    </source>
</evidence>
<evidence type="ECO:0000313" key="7">
    <source>
        <dbReference type="EMBL" id="PWN90540.1"/>
    </source>
</evidence>
<dbReference type="EMBL" id="KZ819636">
    <property type="protein sequence ID" value="PWN90540.1"/>
    <property type="molecule type" value="Genomic_DNA"/>
</dbReference>
<sequence length="452" mass="51011">MDAPTAASLGRLRRAVLIGLCAEQGIEVAGDATKATLIEELLRHHTAQRDRGTPPMSAATEKPGSSSTARPSSSESDDSTSTKTRRKTPKGPLKKRTTDSDKPLLLRTRSKEVQSPRPPSLKLQSGVAEPAPPADSIDELNGLDLESLNLLDKEIAPHKLEKGEKIGSGGFKDVYVGKYQITASQKRRVAIAEIRDQLSEMDIKEIKLLRDLRHENIVRFIGVSIPQEPRNVPCMVVTELCSNGDLYDYIRNVEAPSDDEIFRIMLETARGLEYLHTRTPTIIHRDVKSTNVLVSRNRTAKIADFGLARVRNTKRSKIGSLVGTVNWQAVELWSPKPNYNEKVDVWSAAMTFWETLQWHLREKKYPFQEMNEHQIYLDVGQKKLRPPTVSIRRRYGGEIVDLLDRMWDHLAKNRPTMTEVCEELELLIAMKRSTQEPQTTKPTTRAAAHHQH</sequence>
<dbReference type="InterPro" id="IPR000719">
    <property type="entry name" value="Prot_kinase_dom"/>
</dbReference>
<feature type="compositionally biased region" description="Low complexity" evidence="5">
    <location>
        <begin position="62"/>
        <end position="82"/>
    </location>
</feature>
<evidence type="ECO:0000256" key="4">
    <source>
        <dbReference type="ARBA" id="ARBA00022840"/>
    </source>
</evidence>
<dbReference type="RefSeq" id="XP_025377738.1">
    <property type="nucleotide sequence ID" value="XM_025518824.1"/>
</dbReference>
<dbReference type="InterPro" id="IPR051681">
    <property type="entry name" value="Ser/Thr_Kinases-Pseudokinases"/>
</dbReference>
<organism evidence="7 8">
    <name type="scientific">Acaromyces ingoldii</name>
    <dbReference type="NCBI Taxonomy" id="215250"/>
    <lineage>
        <taxon>Eukaryota</taxon>
        <taxon>Fungi</taxon>
        <taxon>Dikarya</taxon>
        <taxon>Basidiomycota</taxon>
        <taxon>Ustilaginomycotina</taxon>
        <taxon>Exobasidiomycetes</taxon>
        <taxon>Exobasidiales</taxon>
        <taxon>Cryptobasidiaceae</taxon>
        <taxon>Acaromyces</taxon>
    </lineage>
</organism>
<dbReference type="PROSITE" id="PS50011">
    <property type="entry name" value="PROTEIN_KINASE_DOM"/>
    <property type="match status" value="1"/>
</dbReference>
<evidence type="ECO:0000256" key="1">
    <source>
        <dbReference type="ARBA" id="ARBA00022679"/>
    </source>
</evidence>
<evidence type="ECO:0000256" key="2">
    <source>
        <dbReference type="ARBA" id="ARBA00022741"/>
    </source>
</evidence>
<dbReference type="InParanoid" id="A0A316YLW3"/>
<dbReference type="Pfam" id="PF07714">
    <property type="entry name" value="PK_Tyr_Ser-Thr"/>
    <property type="match status" value="1"/>
</dbReference>
<dbReference type="GeneID" id="37040740"/>
<keyword evidence="4" id="KW-0067">ATP-binding</keyword>
<dbReference type="PANTHER" id="PTHR44329">
    <property type="entry name" value="SERINE/THREONINE-PROTEIN KINASE TNNI3K-RELATED"/>
    <property type="match status" value="1"/>
</dbReference>
<feature type="compositionally biased region" description="Basic and acidic residues" evidence="5">
    <location>
        <begin position="96"/>
        <end position="114"/>
    </location>
</feature>
<dbReference type="Proteomes" id="UP000245768">
    <property type="component" value="Unassembled WGS sequence"/>
</dbReference>
<keyword evidence="8" id="KW-1185">Reference proteome</keyword>
<dbReference type="InterPro" id="IPR008271">
    <property type="entry name" value="Ser/Thr_kinase_AS"/>
</dbReference>
<dbReference type="OrthoDB" id="4062651at2759"/>
<name>A0A316YLW3_9BASI</name>
<feature type="region of interest" description="Disordered" evidence="5">
    <location>
        <begin position="44"/>
        <end position="135"/>
    </location>
</feature>
<gene>
    <name evidence="7" type="ORF">FA10DRAFT_230592</name>
</gene>
<feature type="domain" description="Protein kinase" evidence="6">
    <location>
        <begin position="160"/>
        <end position="427"/>
    </location>
</feature>
<feature type="compositionally biased region" description="Basic residues" evidence="5">
    <location>
        <begin position="83"/>
        <end position="95"/>
    </location>
</feature>
<dbReference type="InterPro" id="IPR011009">
    <property type="entry name" value="Kinase-like_dom_sf"/>
</dbReference>
<keyword evidence="2" id="KW-0547">Nucleotide-binding</keyword>
<proteinExistence type="predicted"/>
<dbReference type="SUPFAM" id="SSF56112">
    <property type="entry name" value="Protein kinase-like (PK-like)"/>
    <property type="match status" value="1"/>
</dbReference>
<protein>
    <submittedName>
        <fullName evidence="7">Kinase-like protein</fullName>
    </submittedName>
</protein>
<keyword evidence="1" id="KW-0808">Transferase</keyword>
<dbReference type="STRING" id="215250.A0A316YLW3"/>
<dbReference type="SMART" id="SM00220">
    <property type="entry name" value="S_TKc"/>
    <property type="match status" value="1"/>
</dbReference>
<feature type="region of interest" description="Disordered" evidence="5">
    <location>
        <begin position="431"/>
        <end position="452"/>
    </location>
</feature>